<organism evidence="1 2">
    <name type="scientific">Dothistroma septosporum (strain NZE10 / CBS 128990)</name>
    <name type="common">Red band needle blight fungus</name>
    <name type="synonym">Mycosphaerella pini</name>
    <dbReference type="NCBI Taxonomy" id="675120"/>
    <lineage>
        <taxon>Eukaryota</taxon>
        <taxon>Fungi</taxon>
        <taxon>Dikarya</taxon>
        <taxon>Ascomycota</taxon>
        <taxon>Pezizomycotina</taxon>
        <taxon>Dothideomycetes</taxon>
        <taxon>Dothideomycetidae</taxon>
        <taxon>Mycosphaerellales</taxon>
        <taxon>Mycosphaerellaceae</taxon>
        <taxon>Dothistroma</taxon>
    </lineage>
</organism>
<evidence type="ECO:0000313" key="1">
    <source>
        <dbReference type="EMBL" id="EME42052.1"/>
    </source>
</evidence>
<dbReference type="AlphaFoldDB" id="N1PI34"/>
<gene>
    <name evidence="1" type="ORF">DOTSEDRAFT_174856</name>
</gene>
<evidence type="ECO:0008006" key="3">
    <source>
        <dbReference type="Google" id="ProtNLM"/>
    </source>
</evidence>
<accession>N1PI34</accession>
<reference evidence="2" key="1">
    <citation type="journal article" date="2012" name="PLoS Genet.">
        <title>The genomes of the fungal plant pathogens Cladosporium fulvum and Dothistroma septosporum reveal adaptation to different hosts and lifestyles but also signatures of common ancestry.</title>
        <authorList>
            <person name="de Wit P.J.G.M."/>
            <person name="van der Burgt A."/>
            <person name="Oekmen B."/>
            <person name="Stergiopoulos I."/>
            <person name="Abd-Elsalam K.A."/>
            <person name="Aerts A.L."/>
            <person name="Bahkali A.H."/>
            <person name="Beenen H.G."/>
            <person name="Chettri P."/>
            <person name="Cox M.P."/>
            <person name="Datema E."/>
            <person name="de Vries R.P."/>
            <person name="Dhillon B."/>
            <person name="Ganley A.R."/>
            <person name="Griffiths S.A."/>
            <person name="Guo Y."/>
            <person name="Hamelin R.C."/>
            <person name="Henrissat B."/>
            <person name="Kabir M.S."/>
            <person name="Jashni M.K."/>
            <person name="Kema G."/>
            <person name="Klaubauf S."/>
            <person name="Lapidus A."/>
            <person name="Levasseur A."/>
            <person name="Lindquist E."/>
            <person name="Mehrabi R."/>
            <person name="Ohm R.A."/>
            <person name="Owen T.J."/>
            <person name="Salamov A."/>
            <person name="Schwelm A."/>
            <person name="Schijlen E."/>
            <person name="Sun H."/>
            <person name="van den Burg H.A."/>
            <person name="van Ham R.C.H.J."/>
            <person name="Zhang S."/>
            <person name="Goodwin S.B."/>
            <person name="Grigoriev I.V."/>
            <person name="Collemare J."/>
            <person name="Bradshaw R.E."/>
        </authorList>
    </citation>
    <scope>NUCLEOTIDE SEQUENCE [LARGE SCALE GENOMIC DNA]</scope>
    <source>
        <strain evidence="2">NZE10 / CBS 128990</strain>
    </source>
</reference>
<dbReference type="PANTHER" id="PTHR39598">
    <property type="entry name" value="AUSTINOL SYNTHESIS PROTEIN F-RELATED"/>
    <property type="match status" value="1"/>
</dbReference>
<dbReference type="InterPro" id="IPR032710">
    <property type="entry name" value="NTF2-like_dom_sf"/>
</dbReference>
<protein>
    <recommendedName>
        <fullName evidence="3">SnoaL-like domain-containing protein</fullName>
    </recommendedName>
</protein>
<dbReference type="InterPro" id="IPR050977">
    <property type="entry name" value="Fungal_Meroterpenoid_Isomerase"/>
</dbReference>
<dbReference type="STRING" id="675120.N1PI34"/>
<dbReference type="Proteomes" id="UP000016933">
    <property type="component" value="Unassembled WGS sequence"/>
</dbReference>
<sequence length="163" mass="18178">MSLAEKQIETAKAFVEGYNEFTVEGLLRARSNDCVHAVLPVSLGRPPRTNNDYKMFFGNLQETLKNFKMTIHKIVNDVDQHMAVVHASGSGETPFAHYNNEYAFFLHFSDTGDKVDRIEEFVDSKFSSEFFGKMQDYLKTQQGVNVLDVATAAVAGSAGSIKN</sequence>
<name>N1PI34_DOTSN</name>
<evidence type="ECO:0000313" key="2">
    <source>
        <dbReference type="Proteomes" id="UP000016933"/>
    </source>
</evidence>
<dbReference type="PANTHER" id="PTHR39598:SF1">
    <property type="entry name" value="AUSTINOID BIOSYNTHESIS CLUSTERS PROTEIN F-RELATED"/>
    <property type="match status" value="1"/>
</dbReference>
<dbReference type="Gene3D" id="3.10.450.50">
    <property type="match status" value="1"/>
</dbReference>
<dbReference type="OMA" id="TDIGPYA"/>
<dbReference type="eggNOG" id="ENOG502SPRW">
    <property type="taxonomic scope" value="Eukaryota"/>
</dbReference>
<dbReference type="SUPFAM" id="SSF54427">
    <property type="entry name" value="NTF2-like"/>
    <property type="match status" value="1"/>
</dbReference>
<dbReference type="HOGENOM" id="CLU_108113_4_1_1"/>
<reference evidence="1 2" key="2">
    <citation type="journal article" date="2012" name="PLoS Pathog.">
        <title>Diverse lifestyles and strategies of plant pathogenesis encoded in the genomes of eighteen Dothideomycetes fungi.</title>
        <authorList>
            <person name="Ohm R.A."/>
            <person name="Feau N."/>
            <person name="Henrissat B."/>
            <person name="Schoch C.L."/>
            <person name="Horwitz B.A."/>
            <person name="Barry K.W."/>
            <person name="Condon B.J."/>
            <person name="Copeland A.C."/>
            <person name="Dhillon B."/>
            <person name="Glaser F."/>
            <person name="Hesse C.N."/>
            <person name="Kosti I."/>
            <person name="LaButti K."/>
            <person name="Lindquist E.A."/>
            <person name="Lucas S."/>
            <person name="Salamov A.A."/>
            <person name="Bradshaw R.E."/>
            <person name="Ciuffetti L."/>
            <person name="Hamelin R.C."/>
            <person name="Kema G.H.J."/>
            <person name="Lawrence C."/>
            <person name="Scott J.A."/>
            <person name="Spatafora J.W."/>
            <person name="Turgeon B.G."/>
            <person name="de Wit P.J.G.M."/>
            <person name="Zhong S."/>
            <person name="Goodwin S.B."/>
            <person name="Grigoriev I.V."/>
        </authorList>
    </citation>
    <scope>NUCLEOTIDE SEQUENCE [LARGE SCALE GENOMIC DNA]</scope>
    <source>
        <strain evidence="2">NZE10 / CBS 128990</strain>
    </source>
</reference>
<dbReference type="OrthoDB" id="3758478at2759"/>
<keyword evidence="2" id="KW-1185">Reference proteome</keyword>
<proteinExistence type="predicted"/>
<dbReference type="EMBL" id="KB446541">
    <property type="protein sequence ID" value="EME42052.1"/>
    <property type="molecule type" value="Genomic_DNA"/>
</dbReference>